<organism evidence="1 2">
    <name type="scientific">Intoshia linei</name>
    <dbReference type="NCBI Taxonomy" id="1819745"/>
    <lineage>
        <taxon>Eukaryota</taxon>
        <taxon>Metazoa</taxon>
        <taxon>Spiralia</taxon>
        <taxon>Lophotrochozoa</taxon>
        <taxon>Mesozoa</taxon>
        <taxon>Orthonectida</taxon>
        <taxon>Rhopaluridae</taxon>
        <taxon>Intoshia</taxon>
    </lineage>
</organism>
<dbReference type="Proteomes" id="UP000078046">
    <property type="component" value="Unassembled WGS sequence"/>
</dbReference>
<evidence type="ECO:0000313" key="2">
    <source>
        <dbReference type="Proteomes" id="UP000078046"/>
    </source>
</evidence>
<keyword evidence="2" id="KW-1185">Reference proteome</keyword>
<dbReference type="EMBL" id="LWCA01000320">
    <property type="protein sequence ID" value="OAF69200.1"/>
    <property type="molecule type" value="Genomic_DNA"/>
</dbReference>
<sequence>MEFISFLKNRKQGIYRPVSLNYSCKSAHGQFLIDTGSTVNLIAIDMLDALCIPKPYIVSKTKLIAANGQSLIQYGTVDIIANDELSLQFFSDQQIFLKGFSLHPTYYKTSHFEDLKEFAEKYELFLPYI</sequence>
<proteinExistence type="predicted"/>
<accession>A0A177B509</accession>
<comment type="caution">
    <text evidence="1">The sequence shown here is derived from an EMBL/GenBank/DDBJ whole genome shotgun (WGS) entry which is preliminary data.</text>
</comment>
<reference evidence="1 2" key="1">
    <citation type="submission" date="2016-04" db="EMBL/GenBank/DDBJ databases">
        <title>The genome of Intoshia linei affirms orthonectids as highly simplified spiralians.</title>
        <authorList>
            <person name="Mikhailov K.V."/>
            <person name="Slusarev G.S."/>
            <person name="Nikitin M.A."/>
            <person name="Logacheva M.D."/>
            <person name="Penin A."/>
            <person name="Aleoshin V."/>
            <person name="Panchin Y.V."/>
        </authorList>
    </citation>
    <scope>NUCLEOTIDE SEQUENCE [LARGE SCALE GENOMIC DNA]</scope>
    <source>
        <strain evidence="1">Intl2013</strain>
        <tissue evidence="1">Whole animal</tissue>
    </source>
</reference>
<dbReference type="OrthoDB" id="5575at2759"/>
<name>A0A177B509_9BILA</name>
<dbReference type="AlphaFoldDB" id="A0A177B509"/>
<protein>
    <submittedName>
        <fullName evidence="1">Uncharacterized protein</fullName>
    </submittedName>
</protein>
<gene>
    <name evidence="1" type="ORF">A3Q56_03066</name>
</gene>
<evidence type="ECO:0000313" key="1">
    <source>
        <dbReference type="EMBL" id="OAF69200.1"/>
    </source>
</evidence>